<gene>
    <name evidence="2" type="ORF">OG994_04495</name>
</gene>
<proteinExistence type="predicted"/>
<organism evidence="2 3">
    <name type="scientific">Micromonospora globbae</name>
    <dbReference type="NCBI Taxonomy" id="1894969"/>
    <lineage>
        <taxon>Bacteria</taxon>
        <taxon>Bacillati</taxon>
        <taxon>Actinomycetota</taxon>
        <taxon>Actinomycetes</taxon>
        <taxon>Micromonosporales</taxon>
        <taxon>Micromonosporaceae</taxon>
        <taxon>Micromonospora</taxon>
    </lineage>
</organism>
<accession>A0ABZ1S9V7</accession>
<sequence>MNENVEAGLRARLGRLTGAARTRPLVELAQVLADRYWRAGPGKVEALPVLDEVIACLDEAYGYLSRDDPMRPQIGSQLGALLGARHTAHRSSDSDRQRAVTLLEEALEAPNVPPVLQSFARFNLGQLLLSTSVLGLQSADVSMLTGGGSLPGAPEAARAADCFRAVLAADVLGPEMAEAVQAMLTMAETMQKFLADAGHAGRGALDLEPLMRVMTTMHELQRRTGGGRGGGLLFDLRTTLAEDPLDRPVTVLRVPDPGPDDDPADLPRQDSRPTAPDVEALRRAIAERVAAGGDPFEALAALLRPEAPPAPVGLVDDLVGLATSVAHAVGADATPADRLVLAVARYLRGRDDADGGWVDADDDLRAAATELSTAADALPADPSGAVPLAVDLARLLDAREPAGRLLEVLRDGFAPAARALRDVRVPALAWPVAGGTLLLTAEGGRFTTVPRGGALPERLVVVGTRRPADRSPLVSHVSTARQLVTLAGRVPMRVTEAPVFVSDPRGDHGGAELLRLCRPLYRRPVVLGRADGVTDGPGSPAEVRQHLDASLLHLACGVDAAGGLELAGPDELAPATIADRAGPPSQGGLAILPPVAADTVPLTDALLAAGFTAVVRWVRPVPRAVATLMLAVLHTELVRGGLRPVVAVRAVGRWLRSPDRRLPATLAPTSIRVDDPELTDPAYRTAMVLHGL</sequence>
<evidence type="ECO:0000256" key="1">
    <source>
        <dbReference type="SAM" id="MobiDB-lite"/>
    </source>
</evidence>
<reference evidence="2" key="1">
    <citation type="submission" date="2022-10" db="EMBL/GenBank/DDBJ databases">
        <title>The complete genomes of actinobacterial strains from the NBC collection.</title>
        <authorList>
            <person name="Joergensen T.S."/>
            <person name="Alvarez Arevalo M."/>
            <person name="Sterndorff E.B."/>
            <person name="Faurdal D."/>
            <person name="Vuksanovic O."/>
            <person name="Mourched A.-S."/>
            <person name="Charusanti P."/>
            <person name="Shaw S."/>
            <person name="Blin K."/>
            <person name="Weber T."/>
        </authorList>
    </citation>
    <scope>NUCLEOTIDE SEQUENCE</scope>
    <source>
        <strain evidence="2">NBC_00256</strain>
    </source>
</reference>
<dbReference type="Proteomes" id="UP001432190">
    <property type="component" value="Chromosome"/>
</dbReference>
<evidence type="ECO:0000313" key="3">
    <source>
        <dbReference type="Proteomes" id="UP001432190"/>
    </source>
</evidence>
<feature type="region of interest" description="Disordered" evidence="1">
    <location>
        <begin position="247"/>
        <end position="276"/>
    </location>
</feature>
<evidence type="ECO:0008006" key="4">
    <source>
        <dbReference type="Google" id="ProtNLM"/>
    </source>
</evidence>
<protein>
    <recommendedName>
        <fullName evidence="4">PucR family transcriptional regulator</fullName>
    </recommendedName>
</protein>
<dbReference type="RefSeq" id="WP_328852289.1">
    <property type="nucleotide sequence ID" value="NZ_CP108084.1"/>
</dbReference>
<name>A0ABZ1S9V7_9ACTN</name>
<dbReference type="EMBL" id="CP108084">
    <property type="protein sequence ID" value="WUP50782.1"/>
    <property type="molecule type" value="Genomic_DNA"/>
</dbReference>
<evidence type="ECO:0000313" key="2">
    <source>
        <dbReference type="EMBL" id="WUP50782.1"/>
    </source>
</evidence>
<keyword evidence="3" id="KW-1185">Reference proteome</keyword>